<evidence type="ECO:0000259" key="1">
    <source>
        <dbReference type="PROSITE" id="PS51746"/>
    </source>
</evidence>
<organism evidence="2 3">
    <name type="scientific">Desulfomarina profundi</name>
    <dbReference type="NCBI Taxonomy" id="2772557"/>
    <lineage>
        <taxon>Bacteria</taxon>
        <taxon>Pseudomonadati</taxon>
        <taxon>Thermodesulfobacteriota</taxon>
        <taxon>Desulfobulbia</taxon>
        <taxon>Desulfobulbales</taxon>
        <taxon>Desulfobulbaceae</taxon>
        <taxon>Desulfomarina</taxon>
    </lineage>
</organism>
<feature type="domain" description="PPM-type phosphatase" evidence="1">
    <location>
        <begin position="27"/>
        <end position="263"/>
    </location>
</feature>
<sequence>MKFRTYARNPEEEKCPVFEMHNTITVEAYCKTDPGVCRTCNEDICLVDLENSCFLVADGIGGSVGGDLAAAFMRDSAAELFADAGTVLHLEAARRIRDIFSLAHRKMKCCIETTPACMGMGCTAEVLLLSRDHFFLGHIGDSRTYRFRKSGLEQLTVDHSLVQEQLDLGIITSEQARKSRYKNVILKAVGGEVPPEIDSLHGSLRTGDIFLLCTDGLYSMVTDSEIVSVLEYDAPLAVKVEMLVDMANNAGGKDNIGVALVGLTG</sequence>
<dbReference type="AlphaFoldDB" id="A0A8D5JS19"/>
<dbReference type="KEGG" id="dbk:DGMP_23190"/>
<dbReference type="RefSeq" id="WP_228854056.1">
    <property type="nucleotide sequence ID" value="NZ_AP024086.1"/>
</dbReference>
<dbReference type="Pfam" id="PF13672">
    <property type="entry name" value="PP2C_2"/>
    <property type="match status" value="1"/>
</dbReference>
<evidence type="ECO:0000313" key="2">
    <source>
        <dbReference type="EMBL" id="BCL61626.1"/>
    </source>
</evidence>
<dbReference type="SMART" id="SM00331">
    <property type="entry name" value="PP2C_SIG"/>
    <property type="match status" value="1"/>
</dbReference>
<dbReference type="InterPro" id="IPR001932">
    <property type="entry name" value="PPM-type_phosphatase-like_dom"/>
</dbReference>
<dbReference type="InterPro" id="IPR015655">
    <property type="entry name" value="PP2C"/>
</dbReference>
<reference evidence="2" key="1">
    <citation type="submission" date="2020-09" db="EMBL/GenBank/DDBJ databases">
        <title>Desulfogranum mesoprofundum gen. nov., sp. nov., a novel mesophilic, sulfate-reducing chemolithoautotroph isolated from a deep-sea hydrothermal vent chimney in the Suiyo Seamount.</title>
        <authorList>
            <person name="Hashimoto Y."/>
            <person name="Nakagawa S."/>
        </authorList>
    </citation>
    <scope>NUCLEOTIDE SEQUENCE</scope>
    <source>
        <strain evidence="2">KT2</strain>
    </source>
</reference>
<keyword evidence="3" id="KW-1185">Reference proteome</keyword>
<dbReference type="PROSITE" id="PS51746">
    <property type="entry name" value="PPM_2"/>
    <property type="match status" value="1"/>
</dbReference>
<name>A0A8D5JS19_9BACT</name>
<accession>A0A8D5JS19</accession>
<dbReference type="GO" id="GO:0004722">
    <property type="term" value="F:protein serine/threonine phosphatase activity"/>
    <property type="evidence" value="ECO:0007669"/>
    <property type="project" value="InterPro"/>
</dbReference>
<dbReference type="SMART" id="SM00332">
    <property type="entry name" value="PP2Cc"/>
    <property type="match status" value="1"/>
</dbReference>
<dbReference type="CDD" id="cd00143">
    <property type="entry name" value="PP2Cc"/>
    <property type="match status" value="1"/>
</dbReference>
<dbReference type="Proteomes" id="UP000826725">
    <property type="component" value="Chromosome"/>
</dbReference>
<protein>
    <submittedName>
        <fullName evidence="2">Protein-serine/threonine phosphatase</fullName>
    </submittedName>
</protein>
<dbReference type="PANTHER" id="PTHR47992">
    <property type="entry name" value="PROTEIN PHOSPHATASE"/>
    <property type="match status" value="1"/>
</dbReference>
<gene>
    <name evidence="2" type="ORF">DGMP_23190</name>
</gene>
<dbReference type="EMBL" id="AP024086">
    <property type="protein sequence ID" value="BCL61626.1"/>
    <property type="molecule type" value="Genomic_DNA"/>
</dbReference>
<proteinExistence type="predicted"/>
<evidence type="ECO:0000313" key="3">
    <source>
        <dbReference type="Proteomes" id="UP000826725"/>
    </source>
</evidence>